<dbReference type="PROSITE" id="PS01081">
    <property type="entry name" value="HTH_TETR_1"/>
    <property type="match status" value="1"/>
</dbReference>
<dbReference type="RefSeq" id="WP_066263684.1">
    <property type="nucleotide sequence ID" value="NZ_JARMAB010000002.1"/>
</dbReference>
<feature type="DNA-binding region" description="H-T-H motif" evidence="4">
    <location>
        <begin position="34"/>
        <end position="53"/>
    </location>
</feature>
<evidence type="ECO:0000256" key="3">
    <source>
        <dbReference type="ARBA" id="ARBA00023163"/>
    </source>
</evidence>
<keyword evidence="2 4" id="KW-0238">DNA-binding</keyword>
<dbReference type="InterPro" id="IPR036271">
    <property type="entry name" value="Tet_transcr_reg_TetR-rel_C_sf"/>
</dbReference>
<evidence type="ECO:0000256" key="4">
    <source>
        <dbReference type="PROSITE-ProRule" id="PRU00335"/>
    </source>
</evidence>
<dbReference type="InterPro" id="IPR023772">
    <property type="entry name" value="DNA-bd_HTH_TetR-type_CS"/>
</dbReference>
<dbReference type="PRINTS" id="PR00455">
    <property type="entry name" value="HTHTETR"/>
</dbReference>
<evidence type="ECO:0000313" key="7">
    <source>
        <dbReference type="Proteomes" id="UP001341444"/>
    </source>
</evidence>
<dbReference type="PANTHER" id="PTHR47506:SF6">
    <property type="entry name" value="HTH-TYPE TRANSCRIPTIONAL REPRESSOR NEMR"/>
    <property type="match status" value="1"/>
</dbReference>
<dbReference type="InterPro" id="IPR041612">
    <property type="entry name" value="YfiR_C"/>
</dbReference>
<keyword evidence="7" id="KW-1185">Reference proteome</keyword>
<dbReference type="SUPFAM" id="SSF48498">
    <property type="entry name" value="Tetracyclin repressor-like, C-terminal domain"/>
    <property type="match status" value="1"/>
</dbReference>
<evidence type="ECO:0000313" key="6">
    <source>
        <dbReference type="EMBL" id="MED1201763.1"/>
    </source>
</evidence>
<keyword evidence="1" id="KW-0805">Transcription regulation</keyword>
<dbReference type="PROSITE" id="PS50977">
    <property type="entry name" value="HTH_TETR_2"/>
    <property type="match status" value="1"/>
</dbReference>
<evidence type="ECO:0000256" key="1">
    <source>
        <dbReference type="ARBA" id="ARBA00023015"/>
    </source>
</evidence>
<dbReference type="InterPro" id="IPR001647">
    <property type="entry name" value="HTH_TetR"/>
</dbReference>
<dbReference type="InterPro" id="IPR009057">
    <property type="entry name" value="Homeodomain-like_sf"/>
</dbReference>
<name>A0ABU6MDL6_9BACI</name>
<dbReference type="Gene3D" id="1.10.357.10">
    <property type="entry name" value="Tetracycline Repressor, domain 2"/>
    <property type="match status" value="1"/>
</dbReference>
<feature type="domain" description="HTH tetR-type" evidence="5">
    <location>
        <begin position="11"/>
        <end position="71"/>
    </location>
</feature>
<reference evidence="6 7" key="1">
    <citation type="submission" date="2023-03" db="EMBL/GenBank/DDBJ databases">
        <title>Bacillus Genome Sequencing.</title>
        <authorList>
            <person name="Dunlap C."/>
        </authorList>
    </citation>
    <scope>NUCLEOTIDE SEQUENCE [LARGE SCALE GENOMIC DNA]</scope>
    <source>
        <strain evidence="6 7">B-23453</strain>
    </source>
</reference>
<sequence length="203" mass="23413">MAPIVTEEHKENRRKKILESALVCFSEKGFEAATIDDIVALSGISKGSIYNYFKTKDDIYVQLMNEYTHLNFEHFKKSFRDLASVKEKIHYLFDLYKNAGGKEKAKHLLLVHGEFFLSSSRKEENHTLVLERYRNVYKRFLIDLLESGKNTGEISNTVNSDIAASFFWTMIDGICLDHAVLGANYPFSGVFEKAEEVFFQMIQ</sequence>
<dbReference type="Pfam" id="PF17922">
    <property type="entry name" value="TetR_C_17"/>
    <property type="match status" value="1"/>
</dbReference>
<protein>
    <submittedName>
        <fullName evidence="6">TetR/AcrR family transcriptional regulator</fullName>
    </submittedName>
</protein>
<gene>
    <name evidence="6" type="ORF">P4T90_01510</name>
</gene>
<dbReference type="Pfam" id="PF00440">
    <property type="entry name" value="TetR_N"/>
    <property type="match status" value="1"/>
</dbReference>
<dbReference type="Gene3D" id="1.10.10.60">
    <property type="entry name" value="Homeodomain-like"/>
    <property type="match status" value="1"/>
</dbReference>
<dbReference type="Proteomes" id="UP001341444">
    <property type="component" value="Unassembled WGS sequence"/>
</dbReference>
<keyword evidence="3" id="KW-0804">Transcription</keyword>
<proteinExistence type="predicted"/>
<organism evidence="6 7">
    <name type="scientific">Heyndrickxia acidicola</name>
    <dbReference type="NCBI Taxonomy" id="209389"/>
    <lineage>
        <taxon>Bacteria</taxon>
        <taxon>Bacillati</taxon>
        <taxon>Bacillota</taxon>
        <taxon>Bacilli</taxon>
        <taxon>Bacillales</taxon>
        <taxon>Bacillaceae</taxon>
        <taxon>Heyndrickxia</taxon>
    </lineage>
</organism>
<evidence type="ECO:0000259" key="5">
    <source>
        <dbReference type="PROSITE" id="PS50977"/>
    </source>
</evidence>
<accession>A0ABU6MDL6</accession>
<dbReference type="EMBL" id="JARMAB010000002">
    <property type="protein sequence ID" value="MED1201763.1"/>
    <property type="molecule type" value="Genomic_DNA"/>
</dbReference>
<comment type="caution">
    <text evidence="6">The sequence shown here is derived from an EMBL/GenBank/DDBJ whole genome shotgun (WGS) entry which is preliminary data.</text>
</comment>
<dbReference type="SUPFAM" id="SSF46689">
    <property type="entry name" value="Homeodomain-like"/>
    <property type="match status" value="1"/>
</dbReference>
<dbReference type="PANTHER" id="PTHR47506">
    <property type="entry name" value="TRANSCRIPTIONAL REGULATORY PROTEIN"/>
    <property type="match status" value="1"/>
</dbReference>
<evidence type="ECO:0000256" key="2">
    <source>
        <dbReference type="ARBA" id="ARBA00023125"/>
    </source>
</evidence>